<gene>
    <name evidence="9" type="ORF">C7M84_023267</name>
</gene>
<name>A0A423U4C5_PENVA</name>
<feature type="transmembrane region" description="Helical" evidence="7">
    <location>
        <begin position="809"/>
        <end position="832"/>
    </location>
</feature>
<feature type="compositionally biased region" description="Gly residues" evidence="6">
    <location>
        <begin position="92"/>
        <end position="105"/>
    </location>
</feature>
<feature type="compositionally biased region" description="Basic and acidic residues" evidence="6">
    <location>
        <begin position="150"/>
        <end position="179"/>
    </location>
</feature>
<feature type="transmembrane region" description="Helical" evidence="7">
    <location>
        <begin position="776"/>
        <end position="797"/>
    </location>
</feature>
<proteinExistence type="inferred from homology"/>
<comment type="similarity">
    <text evidence="2">Belongs to the TMC family.</text>
</comment>
<feature type="transmembrane region" description="Helical" evidence="7">
    <location>
        <begin position="876"/>
        <end position="896"/>
    </location>
</feature>
<feature type="compositionally biased region" description="Basic residues" evidence="6">
    <location>
        <begin position="255"/>
        <end position="267"/>
    </location>
</feature>
<keyword evidence="10" id="KW-1185">Reference proteome</keyword>
<feature type="transmembrane region" description="Helical" evidence="7">
    <location>
        <begin position="622"/>
        <end position="643"/>
    </location>
</feature>
<evidence type="ECO:0000256" key="1">
    <source>
        <dbReference type="ARBA" id="ARBA00004141"/>
    </source>
</evidence>
<feature type="transmembrane region" description="Helical" evidence="7">
    <location>
        <begin position="582"/>
        <end position="602"/>
    </location>
</feature>
<dbReference type="OrthoDB" id="1936208at2759"/>
<feature type="transmembrane region" description="Helical" evidence="7">
    <location>
        <begin position="481"/>
        <end position="507"/>
    </location>
</feature>
<evidence type="ECO:0000256" key="3">
    <source>
        <dbReference type="ARBA" id="ARBA00022692"/>
    </source>
</evidence>
<evidence type="ECO:0000313" key="9">
    <source>
        <dbReference type="EMBL" id="ROT83550.1"/>
    </source>
</evidence>
<evidence type="ECO:0000313" key="10">
    <source>
        <dbReference type="Proteomes" id="UP000283509"/>
    </source>
</evidence>
<feature type="domain" description="TMC" evidence="8">
    <location>
        <begin position="695"/>
        <end position="804"/>
    </location>
</feature>
<dbReference type="InterPro" id="IPR038900">
    <property type="entry name" value="TMC"/>
</dbReference>
<evidence type="ECO:0000259" key="8">
    <source>
        <dbReference type="Pfam" id="PF07810"/>
    </source>
</evidence>
<evidence type="ECO:0000256" key="2">
    <source>
        <dbReference type="ARBA" id="ARBA00006510"/>
    </source>
</evidence>
<comment type="caution">
    <text evidence="9">The sequence shown here is derived from an EMBL/GenBank/DDBJ whole genome shotgun (WGS) entry which is preliminary data.</text>
</comment>
<dbReference type="GO" id="GO:0005886">
    <property type="term" value="C:plasma membrane"/>
    <property type="evidence" value="ECO:0007669"/>
    <property type="project" value="InterPro"/>
</dbReference>
<feature type="transmembrane region" description="Helical" evidence="7">
    <location>
        <begin position="745"/>
        <end position="770"/>
    </location>
</feature>
<dbReference type="PANTHER" id="PTHR23302">
    <property type="entry name" value="TRANSMEMBRANE CHANNEL-RELATED"/>
    <property type="match status" value="1"/>
</dbReference>
<dbReference type="Proteomes" id="UP000283509">
    <property type="component" value="Unassembled WGS sequence"/>
</dbReference>
<reference evidence="9 10" key="1">
    <citation type="submission" date="2018-04" db="EMBL/GenBank/DDBJ databases">
        <authorList>
            <person name="Zhang X."/>
            <person name="Yuan J."/>
            <person name="Li F."/>
            <person name="Xiang J."/>
        </authorList>
    </citation>
    <scope>NUCLEOTIDE SEQUENCE [LARGE SCALE GENOMIC DNA]</scope>
    <source>
        <tissue evidence="9">Muscle</tissue>
    </source>
</reference>
<feature type="compositionally biased region" description="Basic and acidic residues" evidence="6">
    <location>
        <begin position="16"/>
        <end position="91"/>
    </location>
</feature>
<feature type="transmembrane region" description="Helical" evidence="7">
    <location>
        <begin position="663"/>
        <end position="683"/>
    </location>
</feature>
<dbReference type="PANTHER" id="PTHR23302:SF24">
    <property type="entry name" value="TMC DOMAIN-CONTAINING PROTEIN"/>
    <property type="match status" value="1"/>
</dbReference>
<comment type="subcellular location">
    <subcellularLocation>
        <location evidence="1">Membrane</location>
        <topology evidence="1">Multi-pass membrane protein</topology>
    </subcellularLocation>
</comment>
<evidence type="ECO:0000256" key="6">
    <source>
        <dbReference type="SAM" id="MobiDB-lite"/>
    </source>
</evidence>
<dbReference type="InterPro" id="IPR012496">
    <property type="entry name" value="TMC_dom"/>
</dbReference>
<keyword evidence="3 7" id="KW-0812">Transmembrane</keyword>
<dbReference type="Pfam" id="PF07810">
    <property type="entry name" value="TMC"/>
    <property type="match status" value="1"/>
</dbReference>
<evidence type="ECO:0000256" key="5">
    <source>
        <dbReference type="ARBA" id="ARBA00023136"/>
    </source>
</evidence>
<reference evidence="9 10" key="2">
    <citation type="submission" date="2019-01" db="EMBL/GenBank/DDBJ databases">
        <title>The decoding of complex shrimp genome reveals the adaptation for benthos swimmer, frequently molting mechanism and breeding impact on genome.</title>
        <authorList>
            <person name="Sun Y."/>
            <person name="Gao Y."/>
            <person name="Yu Y."/>
        </authorList>
    </citation>
    <scope>NUCLEOTIDE SEQUENCE [LARGE SCALE GENOMIC DNA]</scope>
    <source>
        <tissue evidence="9">Muscle</tissue>
    </source>
</reference>
<accession>A0A423U4C5</accession>
<evidence type="ECO:0000256" key="7">
    <source>
        <dbReference type="SAM" id="Phobius"/>
    </source>
</evidence>
<dbReference type="GO" id="GO:0008381">
    <property type="term" value="F:mechanosensitive monoatomic ion channel activity"/>
    <property type="evidence" value="ECO:0007669"/>
    <property type="project" value="TreeGrafter"/>
</dbReference>
<sequence length="935" mass="106656">MLPAYSNNAYEPDDDPHERRSMDDRYYNPRGRSDYEGGRRQRSRRREDSFEERGGRGIPRDRESHARGWDAPQRRREGASRDREGLQRDRGAWGGAGYGAMGGEAHGNRHQRERDEVSERFREYSGRGPDRSQAGRERGQARSQEYEMQEASHRPAGRESRERGAEAALRRREFPRRQDFSVAIDDADGGYGGHGGWRSSHQSPPRAFRGADAGASRYADRQPDHGYHDAPRRGRGRWAGGSAGHAPSQLDKNKGTLRLRPPRRQSSIRRETQVDENQPATEEEVLEVLRTLREQSWSMATRRKRRTEALRTLEQKHKKWYSARPVTSLVMQGSSTVSNIMQTLSPWGGILKRIEGRHGASVVAVFNFLRDMIQLNLLLLLLLIGGVVIPSSYFVSDDGGSQGFSWSLNDTRNLCVGIQLDFDNQTYDCNKNYTDMIQQEVDRSANDIIVLVGDFLQGSGFLEWTFLFSGRYPAAIESESYLVSLAYILTMLVVYFISIVYVVYFVAKFLRQSSVSQTDYGMTFSKIVFTGWDFTVSEKDAAEIERNLVVCEVKTAFDDVDYRSKQMSLTSRDLFKLYLTRFIINVATFSLIIGGWVAIYFMVIEQKNHVTGTDFEKFLWEYAPTILVSVFNFIYPLLFDFVIKFEHYSGRHELLITLSRCVLVRLTSLGILVITSLSVTSSGDRNCEKDNEYICWETRMGQQIYSVLVLDAIIQFGMTFVVNVLRRGLWRFDNKICKMVGRIEFYVPGHVLDVVYAQTLCWIGIIYAPLLAGASLINFFYMFLLKLFTVTVTCFPAERVFRASRSSAMFMTILSLALLMCVVSTGLALLLIKPSLACSPFRGLDYAWEALTYYVCRLDNSSDSWIRVVLFTLDDMAAAVVLLVAVVLLATYYISLVKARGSLIRRLEDKLKITTKEKNYLMMQYNRLSPSGTSN</sequence>
<feature type="transmembrane region" description="Helical" evidence="7">
    <location>
        <begin position="377"/>
        <end position="396"/>
    </location>
</feature>
<feature type="region of interest" description="Disordered" evidence="6">
    <location>
        <begin position="1"/>
        <end position="280"/>
    </location>
</feature>
<evidence type="ECO:0000256" key="4">
    <source>
        <dbReference type="ARBA" id="ARBA00022989"/>
    </source>
</evidence>
<feature type="compositionally biased region" description="Basic and acidic residues" evidence="6">
    <location>
        <begin position="218"/>
        <end position="232"/>
    </location>
</feature>
<organism evidence="9 10">
    <name type="scientific">Penaeus vannamei</name>
    <name type="common">Whiteleg shrimp</name>
    <name type="synonym">Litopenaeus vannamei</name>
    <dbReference type="NCBI Taxonomy" id="6689"/>
    <lineage>
        <taxon>Eukaryota</taxon>
        <taxon>Metazoa</taxon>
        <taxon>Ecdysozoa</taxon>
        <taxon>Arthropoda</taxon>
        <taxon>Crustacea</taxon>
        <taxon>Multicrustacea</taxon>
        <taxon>Malacostraca</taxon>
        <taxon>Eumalacostraca</taxon>
        <taxon>Eucarida</taxon>
        <taxon>Decapoda</taxon>
        <taxon>Dendrobranchiata</taxon>
        <taxon>Penaeoidea</taxon>
        <taxon>Penaeidae</taxon>
        <taxon>Penaeus</taxon>
    </lineage>
</organism>
<feature type="compositionally biased region" description="Basic and acidic residues" evidence="6">
    <location>
        <begin position="106"/>
        <end position="140"/>
    </location>
</feature>
<feature type="transmembrane region" description="Helical" evidence="7">
    <location>
        <begin position="703"/>
        <end position="725"/>
    </location>
</feature>
<keyword evidence="4 7" id="KW-1133">Transmembrane helix</keyword>
<protein>
    <submittedName>
        <fullName evidence="9">Nodal modulator 1</fullName>
    </submittedName>
</protein>
<dbReference type="AlphaFoldDB" id="A0A423U4C5"/>
<dbReference type="EMBL" id="QCYY01000670">
    <property type="protein sequence ID" value="ROT83550.1"/>
    <property type="molecule type" value="Genomic_DNA"/>
</dbReference>
<keyword evidence="5 7" id="KW-0472">Membrane</keyword>